<dbReference type="InterPro" id="IPR051397">
    <property type="entry name" value="Zn-ADH-like_protein"/>
</dbReference>
<dbReference type="PANTHER" id="PTHR43677">
    <property type="entry name" value="SHORT-CHAIN DEHYDROGENASE/REDUCTASE"/>
    <property type="match status" value="1"/>
</dbReference>
<keyword evidence="4" id="KW-1185">Reference proteome</keyword>
<dbReference type="GeneID" id="30026330"/>
<protein>
    <submittedName>
        <fullName evidence="3">Alcohol dehydrogenase superfamily, zinc-type</fullName>
    </submittedName>
</protein>
<comment type="caution">
    <text evidence="3">The sequence shown here is derived from an EMBL/GenBank/DDBJ whole genome shotgun (WGS) entry which is preliminary data.</text>
</comment>
<dbReference type="STRING" id="1081104.A0A166VTQ5"/>
<feature type="transmembrane region" description="Helical" evidence="1">
    <location>
        <begin position="6"/>
        <end position="27"/>
    </location>
</feature>
<dbReference type="OrthoDB" id="10257049at2759"/>
<dbReference type="EMBL" id="AZHB01000174">
    <property type="protein sequence ID" value="OAA34020.1"/>
    <property type="molecule type" value="Genomic_DNA"/>
</dbReference>
<evidence type="ECO:0000256" key="1">
    <source>
        <dbReference type="SAM" id="Phobius"/>
    </source>
</evidence>
<keyword evidence="1" id="KW-1133">Transmembrane helix</keyword>
<dbReference type="GO" id="GO:0005739">
    <property type="term" value="C:mitochondrion"/>
    <property type="evidence" value="ECO:0007669"/>
    <property type="project" value="TreeGrafter"/>
</dbReference>
<proteinExistence type="predicted"/>
<dbReference type="Pfam" id="PF00107">
    <property type="entry name" value="ADH_zinc_N"/>
    <property type="match status" value="1"/>
</dbReference>
<name>A0A166VTQ5_CORFA</name>
<dbReference type="SMART" id="SM00829">
    <property type="entry name" value="PKS_ER"/>
    <property type="match status" value="1"/>
</dbReference>
<keyword evidence="1" id="KW-0472">Membrane</keyword>
<evidence type="ECO:0000259" key="2">
    <source>
        <dbReference type="SMART" id="SM00829"/>
    </source>
</evidence>
<dbReference type="Proteomes" id="UP000076744">
    <property type="component" value="Unassembled WGS sequence"/>
</dbReference>
<gene>
    <name evidence="3" type="ORF">ISF_10038</name>
</gene>
<organism evidence="3 4">
    <name type="scientific">Cordyceps fumosorosea (strain ARSEF 2679)</name>
    <name type="common">Isaria fumosorosea</name>
    <dbReference type="NCBI Taxonomy" id="1081104"/>
    <lineage>
        <taxon>Eukaryota</taxon>
        <taxon>Fungi</taxon>
        <taxon>Dikarya</taxon>
        <taxon>Ascomycota</taxon>
        <taxon>Pezizomycotina</taxon>
        <taxon>Sordariomycetes</taxon>
        <taxon>Hypocreomycetidae</taxon>
        <taxon>Hypocreales</taxon>
        <taxon>Cordycipitaceae</taxon>
        <taxon>Cordyceps</taxon>
    </lineage>
</organism>
<dbReference type="AlphaFoldDB" id="A0A166VTQ5"/>
<accession>A0A166VTQ5</accession>
<dbReference type="InterPro" id="IPR020843">
    <property type="entry name" value="ER"/>
</dbReference>
<reference evidence="3 4" key="1">
    <citation type="journal article" date="2016" name="Genome Biol. Evol.">
        <title>Divergent and convergent evolution of fungal pathogenicity.</title>
        <authorList>
            <person name="Shang Y."/>
            <person name="Xiao G."/>
            <person name="Zheng P."/>
            <person name="Cen K."/>
            <person name="Zhan S."/>
            <person name="Wang C."/>
        </authorList>
    </citation>
    <scope>NUCLEOTIDE SEQUENCE [LARGE SCALE GENOMIC DNA]</scope>
    <source>
        <strain evidence="3 4">ARSEF 2679</strain>
    </source>
</reference>
<dbReference type="InterPro" id="IPR002364">
    <property type="entry name" value="Quin_OxRdtase/zeta-crystal_CS"/>
</dbReference>
<dbReference type="PROSITE" id="PS01162">
    <property type="entry name" value="QOR_ZETA_CRYSTAL"/>
    <property type="match status" value="1"/>
</dbReference>
<keyword evidence="1" id="KW-0812">Transmembrane</keyword>
<sequence length="235" mass="25235">MLPVPRGWSFTEAAGLFISVSTAYGALLTRAAMTKNDVVLVHAAAGGTGLAAIQGMSYFLAKACGATVIATASTARKLDVPKSFGADYTVNYTDPDWPQKVKEITPGNRGVDIVFDPVGLVNASSKCTAWNGKILIIGFARGVVEMVPTNKVLLKNISLVGFHGEAYAYNERRTLVDNWGAIFGLIRDGKVRPMVFSDRDFTGLDAVKDALISLKDRETWGKVTVQIPKVADSHL</sequence>
<evidence type="ECO:0000313" key="4">
    <source>
        <dbReference type="Proteomes" id="UP000076744"/>
    </source>
</evidence>
<feature type="domain" description="Enoyl reductase (ER)" evidence="2">
    <location>
        <begin position="1"/>
        <end position="225"/>
    </location>
</feature>
<dbReference type="GO" id="GO:0008270">
    <property type="term" value="F:zinc ion binding"/>
    <property type="evidence" value="ECO:0007669"/>
    <property type="project" value="InterPro"/>
</dbReference>
<dbReference type="PANTHER" id="PTHR43677:SF4">
    <property type="entry name" value="QUINONE OXIDOREDUCTASE-LIKE PROTEIN 2"/>
    <property type="match status" value="1"/>
</dbReference>
<dbReference type="SUPFAM" id="SSF51735">
    <property type="entry name" value="NAD(P)-binding Rossmann-fold domains"/>
    <property type="match status" value="1"/>
</dbReference>
<dbReference type="InterPro" id="IPR036291">
    <property type="entry name" value="NAD(P)-bd_dom_sf"/>
</dbReference>
<dbReference type="Gene3D" id="3.90.180.10">
    <property type="entry name" value="Medium-chain alcohol dehydrogenases, catalytic domain"/>
    <property type="match status" value="1"/>
</dbReference>
<feature type="transmembrane region" description="Helical" evidence="1">
    <location>
        <begin position="39"/>
        <end position="61"/>
    </location>
</feature>
<dbReference type="GO" id="GO:0016491">
    <property type="term" value="F:oxidoreductase activity"/>
    <property type="evidence" value="ECO:0007669"/>
    <property type="project" value="InterPro"/>
</dbReference>
<dbReference type="RefSeq" id="XP_018699178.1">
    <property type="nucleotide sequence ID" value="XM_018853635.1"/>
</dbReference>
<evidence type="ECO:0000313" key="3">
    <source>
        <dbReference type="EMBL" id="OAA34020.1"/>
    </source>
</evidence>
<dbReference type="InterPro" id="IPR013149">
    <property type="entry name" value="ADH-like_C"/>
</dbReference>